<evidence type="ECO:0000313" key="4">
    <source>
        <dbReference type="Proteomes" id="UP000799753"/>
    </source>
</evidence>
<evidence type="ECO:0008006" key="5">
    <source>
        <dbReference type="Google" id="ProtNLM"/>
    </source>
</evidence>
<feature type="transmembrane region" description="Helical" evidence="2">
    <location>
        <begin position="153"/>
        <end position="180"/>
    </location>
</feature>
<reference evidence="3" key="1">
    <citation type="journal article" date="2020" name="Stud. Mycol.">
        <title>101 Dothideomycetes genomes: a test case for predicting lifestyles and emergence of pathogens.</title>
        <authorList>
            <person name="Haridas S."/>
            <person name="Albert R."/>
            <person name="Binder M."/>
            <person name="Bloem J."/>
            <person name="Labutti K."/>
            <person name="Salamov A."/>
            <person name="Andreopoulos B."/>
            <person name="Baker S."/>
            <person name="Barry K."/>
            <person name="Bills G."/>
            <person name="Bluhm B."/>
            <person name="Cannon C."/>
            <person name="Castanera R."/>
            <person name="Culley D."/>
            <person name="Daum C."/>
            <person name="Ezra D."/>
            <person name="Gonzalez J."/>
            <person name="Henrissat B."/>
            <person name="Kuo A."/>
            <person name="Liang C."/>
            <person name="Lipzen A."/>
            <person name="Lutzoni F."/>
            <person name="Magnuson J."/>
            <person name="Mondo S."/>
            <person name="Nolan M."/>
            <person name="Ohm R."/>
            <person name="Pangilinan J."/>
            <person name="Park H.-J."/>
            <person name="Ramirez L."/>
            <person name="Alfaro M."/>
            <person name="Sun H."/>
            <person name="Tritt A."/>
            <person name="Yoshinaga Y."/>
            <person name="Zwiers L.-H."/>
            <person name="Turgeon B."/>
            <person name="Goodwin S."/>
            <person name="Spatafora J."/>
            <person name="Crous P."/>
            <person name="Grigoriev I."/>
        </authorList>
    </citation>
    <scope>NUCLEOTIDE SEQUENCE</scope>
    <source>
        <strain evidence="3">CBS 473.64</strain>
    </source>
</reference>
<keyword evidence="2" id="KW-0472">Membrane</keyword>
<organism evidence="3 4">
    <name type="scientific">Massarina eburnea CBS 473.64</name>
    <dbReference type="NCBI Taxonomy" id="1395130"/>
    <lineage>
        <taxon>Eukaryota</taxon>
        <taxon>Fungi</taxon>
        <taxon>Dikarya</taxon>
        <taxon>Ascomycota</taxon>
        <taxon>Pezizomycotina</taxon>
        <taxon>Dothideomycetes</taxon>
        <taxon>Pleosporomycetidae</taxon>
        <taxon>Pleosporales</taxon>
        <taxon>Massarineae</taxon>
        <taxon>Massarinaceae</taxon>
        <taxon>Massarina</taxon>
    </lineage>
</organism>
<dbReference type="Proteomes" id="UP000799753">
    <property type="component" value="Unassembled WGS sequence"/>
</dbReference>
<dbReference type="OrthoDB" id="10663151at2759"/>
<proteinExistence type="predicted"/>
<accession>A0A6A6RH47</accession>
<evidence type="ECO:0000256" key="2">
    <source>
        <dbReference type="SAM" id="Phobius"/>
    </source>
</evidence>
<feature type="compositionally biased region" description="Basic and acidic residues" evidence="1">
    <location>
        <begin position="201"/>
        <end position="216"/>
    </location>
</feature>
<feature type="compositionally biased region" description="Gly residues" evidence="1">
    <location>
        <begin position="338"/>
        <end position="350"/>
    </location>
</feature>
<keyword evidence="4" id="KW-1185">Reference proteome</keyword>
<keyword evidence="2" id="KW-1133">Transmembrane helix</keyword>
<feature type="transmembrane region" description="Helical" evidence="2">
    <location>
        <begin position="89"/>
        <end position="109"/>
    </location>
</feature>
<gene>
    <name evidence="3" type="ORF">P280DRAFT_511775</name>
</gene>
<protein>
    <recommendedName>
        <fullName evidence="5">Transmembrane protein</fullName>
    </recommendedName>
</protein>
<feature type="region of interest" description="Disordered" evidence="1">
    <location>
        <begin position="201"/>
        <end position="275"/>
    </location>
</feature>
<dbReference type="EMBL" id="MU006817">
    <property type="protein sequence ID" value="KAF2634606.1"/>
    <property type="molecule type" value="Genomic_DNA"/>
</dbReference>
<evidence type="ECO:0000256" key="1">
    <source>
        <dbReference type="SAM" id="MobiDB-lite"/>
    </source>
</evidence>
<evidence type="ECO:0000313" key="3">
    <source>
        <dbReference type="EMBL" id="KAF2634606.1"/>
    </source>
</evidence>
<dbReference type="AlphaFoldDB" id="A0A6A6RH47"/>
<feature type="region of interest" description="Disordered" evidence="1">
    <location>
        <begin position="326"/>
        <end position="366"/>
    </location>
</feature>
<name>A0A6A6RH47_9PLEO</name>
<keyword evidence="2" id="KW-0812">Transmembrane</keyword>
<feature type="compositionally biased region" description="Polar residues" evidence="1">
    <location>
        <begin position="230"/>
        <end position="245"/>
    </location>
</feature>
<sequence length="366" mass="41076">MYNTTSIQHLQHHQHQLMSSPIPSGYETALTRDQPLLLRYPQEGHRGHAPHCIFCYTRYCIRGIAKGPPPRLSAAQEKEIFRKRYWRRVLIRGSLFFTGLSLAILALYYGGWTLVWTVRGQATVEAYGPESTESGINRERRLKTVKFERRDRELWFCLFLLVCSPLSMCIGFVCAGGYYIRKFHKKQEEKELAKAKENLARMRKEAATPPKSHEDLPSLFPTPEHDELENTSPSNSSLPTISLSRVDTVRRPPPPTVTGTGLLPTPAPVPARSSRNRTSVVGSVVGWWEDQQYKWPGAKDGYVGTEQRRSNFQNEVGAFEMGRLQGGDEGAQAHRQVGGDGGQGSGGTTGGRSRDRESTMTVFPTL</sequence>